<feature type="transmembrane region" description="Helical" evidence="1">
    <location>
        <begin position="43"/>
        <end position="62"/>
    </location>
</feature>
<feature type="transmembrane region" description="Helical" evidence="1">
    <location>
        <begin position="71"/>
        <end position="95"/>
    </location>
</feature>
<keyword evidence="1" id="KW-0812">Transmembrane</keyword>
<organism evidence="2 3">
    <name type="scientific">Acanthamoeba castellanii (strain ATCC 30010 / Neff)</name>
    <dbReference type="NCBI Taxonomy" id="1257118"/>
    <lineage>
        <taxon>Eukaryota</taxon>
        <taxon>Amoebozoa</taxon>
        <taxon>Discosea</taxon>
        <taxon>Longamoebia</taxon>
        <taxon>Centramoebida</taxon>
        <taxon>Acanthamoebidae</taxon>
        <taxon>Acanthamoeba</taxon>
    </lineage>
</organism>
<name>L8GU82_ACACF</name>
<dbReference type="Proteomes" id="UP000011083">
    <property type="component" value="Unassembled WGS sequence"/>
</dbReference>
<evidence type="ECO:0000313" key="2">
    <source>
        <dbReference type="EMBL" id="ELR15651.1"/>
    </source>
</evidence>
<dbReference type="VEuPathDB" id="AmoebaDB:ACA1_377550"/>
<dbReference type="EMBL" id="KB008025">
    <property type="protein sequence ID" value="ELR15651.1"/>
    <property type="molecule type" value="Genomic_DNA"/>
</dbReference>
<proteinExistence type="predicted"/>
<dbReference type="RefSeq" id="XP_004337664.1">
    <property type="nucleotide sequence ID" value="XM_004337616.1"/>
</dbReference>
<dbReference type="OrthoDB" id="30545at2759"/>
<sequence length="103" mass="11462">MAKNAPDMAWMRCVGITMGFPVEGLPVDISSRLTAFHALRKKLMKMALAMLSTGLSALRIIFAPKLLVKRLLLVASLQVFAAIIAKLYSILHFIYYELGVRQP</sequence>
<protein>
    <recommendedName>
        <fullName evidence="4">Transmembrane protein</fullName>
    </recommendedName>
</protein>
<evidence type="ECO:0000256" key="1">
    <source>
        <dbReference type="SAM" id="Phobius"/>
    </source>
</evidence>
<dbReference type="GeneID" id="14916265"/>
<evidence type="ECO:0000313" key="3">
    <source>
        <dbReference type="Proteomes" id="UP000011083"/>
    </source>
</evidence>
<keyword evidence="3" id="KW-1185">Reference proteome</keyword>
<dbReference type="KEGG" id="acan:ACA1_377550"/>
<dbReference type="AlphaFoldDB" id="L8GU82"/>
<evidence type="ECO:0008006" key="4">
    <source>
        <dbReference type="Google" id="ProtNLM"/>
    </source>
</evidence>
<keyword evidence="1" id="KW-0472">Membrane</keyword>
<accession>L8GU82</accession>
<gene>
    <name evidence="2" type="ORF">ACA1_377550</name>
</gene>
<reference evidence="2 3" key="1">
    <citation type="journal article" date="2013" name="Genome Biol.">
        <title>Genome of Acanthamoeba castellanii highlights extensive lateral gene transfer and early evolution of tyrosine kinase signaling.</title>
        <authorList>
            <person name="Clarke M."/>
            <person name="Lohan A.J."/>
            <person name="Liu B."/>
            <person name="Lagkouvardos I."/>
            <person name="Roy S."/>
            <person name="Zafar N."/>
            <person name="Bertelli C."/>
            <person name="Schilde C."/>
            <person name="Kianianmomeni A."/>
            <person name="Burglin T.R."/>
            <person name="Frech C."/>
            <person name="Turcotte B."/>
            <person name="Kopec K.O."/>
            <person name="Synnott J.M."/>
            <person name="Choo C."/>
            <person name="Paponov I."/>
            <person name="Finkler A."/>
            <person name="Soon Heng Tan C."/>
            <person name="Hutchins A.P."/>
            <person name="Weinmeier T."/>
            <person name="Rattei T."/>
            <person name="Chu J.S."/>
            <person name="Gimenez G."/>
            <person name="Irimia M."/>
            <person name="Rigden D.J."/>
            <person name="Fitzpatrick D.A."/>
            <person name="Lorenzo-Morales J."/>
            <person name="Bateman A."/>
            <person name="Chiu C.H."/>
            <person name="Tang P."/>
            <person name="Hegemann P."/>
            <person name="Fromm H."/>
            <person name="Raoult D."/>
            <person name="Greub G."/>
            <person name="Miranda-Saavedra D."/>
            <person name="Chen N."/>
            <person name="Nash P."/>
            <person name="Ginger M.L."/>
            <person name="Horn M."/>
            <person name="Schaap P."/>
            <person name="Caler L."/>
            <person name="Loftus B."/>
        </authorList>
    </citation>
    <scope>NUCLEOTIDE SEQUENCE [LARGE SCALE GENOMIC DNA]</scope>
    <source>
        <strain evidence="2 3">Neff</strain>
    </source>
</reference>
<keyword evidence="1" id="KW-1133">Transmembrane helix</keyword>